<keyword evidence="4" id="KW-1003">Cell membrane</keyword>
<dbReference type="SUPFAM" id="SSF161098">
    <property type="entry name" value="MetI-like"/>
    <property type="match status" value="1"/>
</dbReference>
<reference evidence="12 13" key="1">
    <citation type="submission" date="2017-08" db="EMBL/GenBank/DDBJ databases">
        <title>Reclassification of Bisgaard taxon 37 and 44.</title>
        <authorList>
            <person name="Christensen H."/>
        </authorList>
    </citation>
    <scope>NUCLEOTIDE SEQUENCE [LARGE SCALE GENOMIC DNA]</scope>
    <source>
        <strain evidence="12 13">111</strain>
    </source>
</reference>
<evidence type="ECO:0000256" key="8">
    <source>
        <dbReference type="ARBA" id="ARBA00022989"/>
    </source>
</evidence>
<evidence type="ECO:0000256" key="9">
    <source>
        <dbReference type="ARBA" id="ARBA00023136"/>
    </source>
</evidence>
<dbReference type="PANTHER" id="PTHR30133">
    <property type="entry name" value="CATIONIC AMINO ACID TRANSPORTER, MEMBRANE COMPONENT"/>
    <property type="match status" value="1"/>
</dbReference>
<gene>
    <name evidence="12" type="ORF">CKF58_05495</name>
</gene>
<dbReference type="PANTHER" id="PTHR30133:SF2">
    <property type="entry name" value="ARGININE ABC TRANSPORTER PERMEASE PROTEIN ARTQ"/>
    <property type="match status" value="1"/>
</dbReference>
<dbReference type="Proteomes" id="UP000265916">
    <property type="component" value="Unassembled WGS sequence"/>
</dbReference>
<feature type="transmembrane region" description="Helical" evidence="10">
    <location>
        <begin position="186"/>
        <end position="207"/>
    </location>
</feature>
<dbReference type="PROSITE" id="PS50928">
    <property type="entry name" value="ABC_TM1"/>
    <property type="match status" value="1"/>
</dbReference>
<name>A0A3A1YJ56_9GAMM</name>
<evidence type="ECO:0000313" key="12">
    <source>
        <dbReference type="EMBL" id="RIY37080.1"/>
    </source>
</evidence>
<evidence type="ECO:0000313" key="13">
    <source>
        <dbReference type="Proteomes" id="UP000265916"/>
    </source>
</evidence>
<comment type="similarity">
    <text evidence="2">Belongs to the binding-protein-dependent transport system permease family. HisMQ subfamily.</text>
</comment>
<dbReference type="NCBIfam" id="TIGR01726">
    <property type="entry name" value="HEQRo_perm_3TM"/>
    <property type="match status" value="1"/>
</dbReference>
<keyword evidence="8 10" id="KW-1133">Transmembrane helix</keyword>
<evidence type="ECO:0000256" key="7">
    <source>
        <dbReference type="ARBA" id="ARBA00022970"/>
    </source>
</evidence>
<dbReference type="InterPro" id="IPR051613">
    <property type="entry name" value="ABC_transp_permease_HisMQ"/>
</dbReference>
<keyword evidence="13" id="KW-1185">Reference proteome</keyword>
<keyword evidence="9 10" id="KW-0472">Membrane</keyword>
<keyword evidence="6 10" id="KW-0812">Transmembrane</keyword>
<feature type="transmembrane region" description="Helical" evidence="10">
    <location>
        <begin position="162"/>
        <end position="180"/>
    </location>
</feature>
<evidence type="ECO:0000256" key="6">
    <source>
        <dbReference type="ARBA" id="ARBA00022692"/>
    </source>
</evidence>
<keyword evidence="5" id="KW-0997">Cell inner membrane</keyword>
<dbReference type="InterPro" id="IPR035906">
    <property type="entry name" value="MetI-like_sf"/>
</dbReference>
<organism evidence="12 13">
    <name type="scientific">Psittacicella hinzii</name>
    <dbReference type="NCBI Taxonomy" id="2028575"/>
    <lineage>
        <taxon>Bacteria</taxon>
        <taxon>Pseudomonadati</taxon>
        <taxon>Pseudomonadota</taxon>
        <taxon>Gammaproteobacteria</taxon>
        <taxon>Pasteurellales</taxon>
        <taxon>Psittacicellaceae</taxon>
        <taxon>Psittacicella</taxon>
    </lineage>
</organism>
<feature type="transmembrane region" description="Helical" evidence="10">
    <location>
        <begin position="49"/>
        <end position="73"/>
    </location>
</feature>
<dbReference type="GO" id="GO:0043190">
    <property type="term" value="C:ATP-binding cassette (ABC) transporter complex"/>
    <property type="evidence" value="ECO:0007669"/>
    <property type="project" value="InterPro"/>
</dbReference>
<dbReference type="InterPro" id="IPR000515">
    <property type="entry name" value="MetI-like"/>
</dbReference>
<dbReference type="GO" id="GO:0022857">
    <property type="term" value="F:transmembrane transporter activity"/>
    <property type="evidence" value="ECO:0007669"/>
    <property type="project" value="InterPro"/>
</dbReference>
<dbReference type="AlphaFoldDB" id="A0A3A1YJ56"/>
<dbReference type="Pfam" id="PF00528">
    <property type="entry name" value="BPD_transp_1"/>
    <property type="match status" value="1"/>
</dbReference>
<comment type="subcellular location">
    <subcellularLocation>
        <location evidence="1">Cell inner membrane</location>
        <topology evidence="1">Multi-pass membrane protein</topology>
    </subcellularLocation>
    <subcellularLocation>
        <location evidence="10">Cell membrane</location>
        <topology evidence="10">Multi-pass membrane protein</topology>
    </subcellularLocation>
</comment>
<keyword evidence="7" id="KW-0029">Amino-acid transport</keyword>
<evidence type="ECO:0000256" key="1">
    <source>
        <dbReference type="ARBA" id="ARBA00004429"/>
    </source>
</evidence>
<dbReference type="CDD" id="cd06261">
    <property type="entry name" value="TM_PBP2"/>
    <property type="match status" value="1"/>
</dbReference>
<protein>
    <recommendedName>
        <fullName evidence="11">ABC transmembrane type-1 domain-containing protein</fullName>
    </recommendedName>
</protein>
<dbReference type="RefSeq" id="WP_119531781.1">
    <property type="nucleotide sequence ID" value="NZ_JBHSSP010000001.1"/>
</dbReference>
<evidence type="ECO:0000256" key="5">
    <source>
        <dbReference type="ARBA" id="ARBA00022519"/>
    </source>
</evidence>
<dbReference type="OrthoDB" id="9815029at2"/>
<keyword evidence="3 10" id="KW-0813">Transport</keyword>
<feature type="transmembrane region" description="Helical" evidence="10">
    <location>
        <begin position="85"/>
        <end position="103"/>
    </location>
</feature>
<evidence type="ECO:0000256" key="3">
    <source>
        <dbReference type="ARBA" id="ARBA00022448"/>
    </source>
</evidence>
<evidence type="ECO:0000256" key="4">
    <source>
        <dbReference type="ARBA" id="ARBA00022475"/>
    </source>
</evidence>
<comment type="caution">
    <text evidence="12">The sequence shown here is derived from an EMBL/GenBank/DDBJ whole genome shotgun (WGS) entry which is preliminary data.</text>
</comment>
<evidence type="ECO:0000259" key="11">
    <source>
        <dbReference type="PROSITE" id="PS50928"/>
    </source>
</evidence>
<feature type="domain" description="ABC transmembrane type-1" evidence="11">
    <location>
        <begin position="11"/>
        <end position="207"/>
    </location>
</feature>
<dbReference type="GO" id="GO:0006865">
    <property type="term" value="P:amino acid transport"/>
    <property type="evidence" value="ECO:0007669"/>
    <property type="project" value="UniProtKB-KW"/>
</dbReference>
<evidence type="ECO:0000256" key="2">
    <source>
        <dbReference type="ARBA" id="ARBA00010072"/>
    </source>
</evidence>
<dbReference type="EMBL" id="NRJG01000097">
    <property type="protein sequence ID" value="RIY37080.1"/>
    <property type="molecule type" value="Genomic_DNA"/>
</dbReference>
<feature type="transmembrane region" description="Helical" evidence="10">
    <location>
        <begin position="15"/>
        <end position="37"/>
    </location>
</feature>
<dbReference type="InterPro" id="IPR010065">
    <property type="entry name" value="AA_ABC_transptr_permease_3TM"/>
</dbReference>
<dbReference type="Gene3D" id="1.10.3720.10">
    <property type="entry name" value="MetI-like"/>
    <property type="match status" value="1"/>
</dbReference>
<proteinExistence type="inferred from homology"/>
<sequence>MDVNLSLLTLVLKGALMTITVSFLSMLLGMVIAIIFLALQKIPFKPINYLFELVLMMLRGLPEIVMVFLVFYGGSQILSNFEIDLSAFVAGVVALGIVFAAYGSQTLRGAIESIPSGQWLAAKSLGIGRVNTFFKIILPQMWRQALPGLTNQWLSLLKDSSLVSTIGIGEIIYTTGSVIKVTHQPFTWYIIAAILYLVITIVSNFFIKRLDKRFNAYLVPVK</sequence>
<accession>A0A3A1YJ56</accession>
<evidence type="ECO:0000256" key="10">
    <source>
        <dbReference type="RuleBase" id="RU363032"/>
    </source>
</evidence>